<dbReference type="PROSITE" id="PS50005">
    <property type="entry name" value="TPR"/>
    <property type="match status" value="2"/>
</dbReference>
<evidence type="ECO:0000256" key="3">
    <source>
        <dbReference type="PROSITE-ProRule" id="PRU00339"/>
    </source>
</evidence>
<protein>
    <submittedName>
        <fullName evidence="5">Uncharacterized protein</fullName>
    </submittedName>
</protein>
<feature type="transmembrane region" description="Helical" evidence="4">
    <location>
        <begin position="301"/>
        <end position="319"/>
    </location>
</feature>
<sequence>MGNIWLTLKQKSWFIPAVLTLFGLILFANTIPNQMFWDDNDFILNNQFVHNWSHLPEYFSQNVVAGANIVSNYWRPVLLIVFSVEYHLWGSQVYGYHLVNLFIHIADSILLFYLLRALFKKDSLAFLTALVFLIHPLQTEAVTYVNSLGDSLSVLFMLLGLNNYLFWRQYKVRSSFWWSIAFFPLALMSKETAIVYPGLILLIELFFRNPEFNSRLRNFFYNLWPSVVIAGFYILLRATVLNFQNTFNLYNEQNLFTSHVYVRILTFFKSLWVYLGLLIYPHDLHMERSIEIAQSLRNSQVIAGFALFVILIAAAFWQFKKRPAVSFGCLWFLICLAPVSNILVPINGLLYEHWLYLPMAGFWISFFSILPSPFTGEGAPKGRVRVAQAISILLLIYLVFLAKTTISRNAEWRDPIIFYNQTLRYAPTSYRVINNLGMAYDDDNQHEKAIETYQRAIALNSDIQVAYHNLGNAYKALDRKDLAIENFKLAIEKDPKFTYSYNALIQIYLDDHDSKKALEYLRLLEELYPNDDSIKQLIDQVERRL</sequence>
<accession>A0A1F5PL30</accession>
<dbReference type="InterPro" id="IPR019734">
    <property type="entry name" value="TPR_rpt"/>
</dbReference>
<evidence type="ECO:0000256" key="1">
    <source>
        <dbReference type="ARBA" id="ARBA00022737"/>
    </source>
</evidence>
<dbReference type="InterPro" id="IPR011990">
    <property type="entry name" value="TPR-like_helical_dom_sf"/>
</dbReference>
<feature type="transmembrane region" description="Helical" evidence="4">
    <location>
        <begin position="176"/>
        <end position="207"/>
    </location>
</feature>
<keyword evidence="1" id="KW-0677">Repeat</keyword>
<feature type="transmembrane region" description="Helical" evidence="4">
    <location>
        <begin position="101"/>
        <end position="119"/>
    </location>
</feature>
<keyword evidence="4" id="KW-1133">Transmembrane helix</keyword>
<dbReference type="PANTHER" id="PTHR44227">
    <property type="match status" value="1"/>
</dbReference>
<organism evidence="5 6">
    <name type="scientific">Candidatus Doudnabacteria bacterium RIFCSPHIGHO2_12_FULL_48_16</name>
    <dbReference type="NCBI Taxonomy" id="1817838"/>
    <lineage>
        <taxon>Bacteria</taxon>
        <taxon>Candidatus Doudnaibacteriota</taxon>
    </lineage>
</organism>
<keyword evidence="4" id="KW-0812">Transmembrane</keyword>
<feature type="repeat" description="TPR" evidence="3">
    <location>
        <begin position="430"/>
        <end position="463"/>
    </location>
</feature>
<feature type="transmembrane region" description="Helical" evidence="4">
    <location>
        <begin position="356"/>
        <end position="374"/>
    </location>
</feature>
<feature type="transmembrane region" description="Helical" evidence="4">
    <location>
        <begin position="219"/>
        <end position="240"/>
    </location>
</feature>
<dbReference type="SMART" id="SM00028">
    <property type="entry name" value="TPR"/>
    <property type="match status" value="3"/>
</dbReference>
<dbReference type="EMBL" id="MFEY01000005">
    <property type="protein sequence ID" value="OGE90567.1"/>
    <property type="molecule type" value="Genomic_DNA"/>
</dbReference>
<dbReference type="Pfam" id="PF13414">
    <property type="entry name" value="TPR_11"/>
    <property type="match status" value="1"/>
</dbReference>
<evidence type="ECO:0000313" key="5">
    <source>
        <dbReference type="EMBL" id="OGE90567.1"/>
    </source>
</evidence>
<dbReference type="Proteomes" id="UP000177682">
    <property type="component" value="Unassembled WGS sequence"/>
</dbReference>
<keyword evidence="4" id="KW-0472">Membrane</keyword>
<dbReference type="InterPro" id="IPR052346">
    <property type="entry name" value="O-mannosyl-transferase_TMTC"/>
</dbReference>
<feature type="transmembrane region" description="Helical" evidence="4">
    <location>
        <begin position="152"/>
        <end position="170"/>
    </location>
</feature>
<keyword evidence="2 3" id="KW-0802">TPR repeat</keyword>
<reference evidence="5 6" key="1">
    <citation type="journal article" date="2016" name="Nat. Commun.">
        <title>Thousands of microbial genomes shed light on interconnected biogeochemical processes in an aquifer system.</title>
        <authorList>
            <person name="Anantharaman K."/>
            <person name="Brown C.T."/>
            <person name="Hug L.A."/>
            <person name="Sharon I."/>
            <person name="Castelle C.J."/>
            <person name="Probst A.J."/>
            <person name="Thomas B.C."/>
            <person name="Singh A."/>
            <person name="Wilkins M.J."/>
            <person name="Karaoz U."/>
            <person name="Brodie E.L."/>
            <person name="Williams K.H."/>
            <person name="Hubbard S.S."/>
            <person name="Banfield J.F."/>
        </authorList>
    </citation>
    <scope>NUCLEOTIDE SEQUENCE [LARGE SCALE GENOMIC DNA]</scope>
</reference>
<evidence type="ECO:0000313" key="6">
    <source>
        <dbReference type="Proteomes" id="UP000177682"/>
    </source>
</evidence>
<gene>
    <name evidence="5" type="ORF">A3E29_02105</name>
</gene>
<feature type="repeat" description="TPR" evidence="3">
    <location>
        <begin position="464"/>
        <end position="497"/>
    </location>
</feature>
<comment type="caution">
    <text evidence="5">The sequence shown here is derived from an EMBL/GenBank/DDBJ whole genome shotgun (WGS) entry which is preliminary data.</text>
</comment>
<feature type="transmembrane region" description="Helical" evidence="4">
    <location>
        <begin position="12"/>
        <end position="31"/>
    </location>
</feature>
<feature type="transmembrane region" description="Helical" evidence="4">
    <location>
        <begin position="386"/>
        <end position="406"/>
    </location>
</feature>
<dbReference type="AlphaFoldDB" id="A0A1F5PL30"/>
<evidence type="ECO:0000256" key="4">
    <source>
        <dbReference type="SAM" id="Phobius"/>
    </source>
</evidence>
<dbReference type="PANTHER" id="PTHR44227:SF3">
    <property type="entry name" value="PROTEIN O-MANNOSYL-TRANSFERASE TMTC4"/>
    <property type="match status" value="1"/>
</dbReference>
<dbReference type="Gene3D" id="1.25.40.10">
    <property type="entry name" value="Tetratricopeptide repeat domain"/>
    <property type="match status" value="1"/>
</dbReference>
<proteinExistence type="predicted"/>
<feature type="transmembrane region" description="Helical" evidence="4">
    <location>
        <begin position="325"/>
        <end position="344"/>
    </location>
</feature>
<dbReference type="SUPFAM" id="SSF48452">
    <property type="entry name" value="TPR-like"/>
    <property type="match status" value="1"/>
</dbReference>
<name>A0A1F5PL30_9BACT</name>
<feature type="transmembrane region" description="Helical" evidence="4">
    <location>
        <begin position="260"/>
        <end position="280"/>
    </location>
</feature>
<evidence type="ECO:0000256" key="2">
    <source>
        <dbReference type="ARBA" id="ARBA00022803"/>
    </source>
</evidence>